<dbReference type="EMBL" id="OV170221">
    <property type="protein sequence ID" value="CAH0714509.1"/>
    <property type="molecule type" value="Genomic_DNA"/>
</dbReference>
<evidence type="ECO:0000313" key="2">
    <source>
        <dbReference type="Proteomes" id="UP000838878"/>
    </source>
</evidence>
<dbReference type="AlphaFoldDB" id="A0A8J9Y1Y6"/>
<sequence>MEPIVPPSILLAKSWDNLPEINLCIESIKNNENLKHQNKIEDANFMKITLVGCYNTIVPYDDKFVYTAASKLPLQNDMHTGIFTFSRGYKLPKRFSHLSFYPHWESLRLSDDPFSNGNKKMQINATEMQNENNIDFRLCFNKLKHTVIWGSFHRTLILKDTEKWLYNHLRRYQWPMEINIYGESHGYHLMGFLDLFKLLYPGEKTVHLVIPLQWMDRDSMMRKCGCEPLLANNEKVSSTIIQKTSKPTPESANLLIDTAPTASPTGADGGSAFVIVEVTLAKPFMQPVIPPHISELDINKMLEEIEKQRIKRKCTGRGQLEYNWQATVQNAANSLRRVPYYGIVNNTLKPRNQVLS</sequence>
<protein>
    <submittedName>
        <fullName evidence="1">Uncharacterized protein</fullName>
    </submittedName>
</protein>
<gene>
    <name evidence="1" type="ORF">BINO364_LOCUS1550</name>
</gene>
<organism evidence="1 2">
    <name type="scientific">Brenthis ino</name>
    <name type="common">lesser marbled fritillary</name>
    <dbReference type="NCBI Taxonomy" id="405034"/>
    <lineage>
        <taxon>Eukaryota</taxon>
        <taxon>Metazoa</taxon>
        <taxon>Ecdysozoa</taxon>
        <taxon>Arthropoda</taxon>
        <taxon>Hexapoda</taxon>
        <taxon>Insecta</taxon>
        <taxon>Pterygota</taxon>
        <taxon>Neoptera</taxon>
        <taxon>Endopterygota</taxon>
        <taxon>Lepidoptera</taxon>
        <taxon>Glossata</taxon>
        <taxon>Ditrysia</taxon>
        <taxon>Papilionoidea</taxon>
        <taxon>Nymphalidae</taxon>
        <taxon>Heliconiinae</taxon>
        <taxon>Argynnini</taxon>
        <taxon>Brenthis</taxon>
    </lineage>
</organism>
<dbReference type="Proteomes" id="UP000838878">
    <property type="component" value="Chromosome 1"/>
</dbReference>
<dbReference type="OrthoDB" id="10262375at2759"/>
<reference evidence="1" key="1">
    <citation type="submission" date="2021-12" db="EMBL/GenBank/DDBJ databases">
        <authorList>
            <person name="Martin H S."/>
        </authorList>
    </citation>
    <scope>NUCLEOTIDE SEQUENCE</scope>
</reference>
<name>A0A8J9Y1Y6_9NEOP</name>
<feature type="non-terminal residue" evidence="1">
    <location>
        <position position="356"/>
    </location>
</feature>
<evidence type="ECO:0000313" key="1">
    <source>
        <dbReference type="EMBL" id="CAH0714509.1"/>
    </source>
</evidence>
<proteinExistence type="predicted"/>
<keyword evidence="2" id="KW-1185">Reference proteome</keyword>
<accession>A0A8J9Y1Y6</accession>